<keyword evidence="2" id="KW-1185">Reference proteome</keyword>
<protein>
    <submittedName>
        <fullName evidence="1">Uncharacterized protein</fullName>
    </submittedName>
</protein>
<evidence type="ECO:0000313" key="2">
    <source>
        <dbReference type="Proteomes" id="UP001597215"/>
    </source>
</evidence>
<proteinExistence type="predicted"/>
<gene>
    <name evidence="1" type="ORF">ACFSAG_00245</name>
</gene>
<sequence length="118" mass="12251">MSRHSLKPLTGLGTVYEVAIGWDRALATYFVIVFGVPDDDGRGPCEATELLPLVWEGTAPGALPTPEAAVDLAAAYATIPEGLAVHLANDREAEPASVADPASHAFLAAFSPKANGRP</sequence>
<accession>A0ABW4M8A3</accession>
<reference evidence="2" key="1">
    <citation type="journal article" date="2019" name="Int. J. Syst. Evol. Microbiol.">
        <title>The Global Catalogue of Microorganisms (GCM) 10K type strain sequencing project: providing services to taxonomists for standard genome sequencing and annotation.</title>
        <authorList>
            <consortium name="The Broad Institute Genomics Platform"/>
            <consortium name="The Broad Institute Genome Sequencing Center for Infectious Disease"/>
            <person name="Wu L."/>
            <person name="Ma J."/>
        </authorList>
    </citation>
    <scope>NUCLEOTIDE SEQUENCE [LARGE SCALE GENOMIC DNA]</scope>
    <source>
        <strain evidence="2">CGMCC 1.12449</strain>
    </source>
</reference>
<comment type="caution">
    <text evidence="1">The sequence shown here is derived from an EMBL/GenBank/DDBJ whole genome shotgun (WGS) entry which is preliminary data.</text>
</comment>
<evidence type="ECO:0000313" key="1">
    <source>
        <dbReference type="EMBL" id="MFD1765271.1"/>
    </source>
</evidence>
<name>A0ABW4M8A3_9SPHN</name>
<organism evidence="1 2">
    <name type="scientific">Sphingorhabdus buctiana</name>
    <dbReference type="NCBI Taxonomy" id="1508805"/>
    <lineage>
        <taxon>Bacteria</taxon>
        <taxon>Pseudomonadati</taxon>
        <taxon>Pseudomonadota</taxon>
        <taxon>Alphaproteobacteria</taxon>
        <taxon>Sphingomonadales</taxon>
        <taxon>Sphingomonadaceae</taxon>
        <taxon>Sphingorhabdus</taxon>
    </lineage>
</organism>
<dbReference type="Proteomes" id="UP001597215">
    <property type="component" value="Unassembled WGS sequence"/>
</dbReference>
<dbReference type="EMBL" id="JBHUEL010000001">
    <property type="protein sequence ID" value="MFD1765271.1"/>
    <property type="molecule type" value="Genomic_DNA"/>
</dbReference>
<dbReference type="RefSeq" id="WP_381510431.1">
    <property type="nucleotide sequence ID" value="NZ_JBHUEL010000001.1"/>
</dbReference>